<evidence type="ECO:0000256" key="1">
    <source>
        <dbReference type="SAM" id="MobiDB-lite"/>
    </source>
</evidence>
<keyword evidence="2" id="KW-0732">Signal</keyword>
<comment type="caution">
    <text evidence="3">The sequence shown here is derived from an EMBL/GenBank/DDBJ whole genome shotgun (WGS) entry which is preliminary data.</text>
</comment>
<proteinExistence type="predicted"/>
<protein>
    <submittedName>
        <fullName evidence="3">Uncharacterized protein</fullName>
    </submittedName>
</protein>
<sequence length="186" mass="20368">MGSYRAAGLIALVLSSEPAMAQVPGWQFSPLPGEGDRAALGCARDATPEVFTCLAVRCEDDFTIGVHVHSSRFSGDAGAWQMTLDRENKTALAVPSDGPYGARFVDDAAFLLDRLRYGTFIYLRHGEDEYAPFAFIDLSGSMRTIDEALYWCAPRVPEDEQNPVSGVDEAPQELEQNHEPSSPRPQ</sequence>
<gene>
    <name evidence="3" type="ORF">VW35_13690</name>
</gene>
<feature type="signal peptide" evidence="2">
    <location>
        <begin position="1"/>
        <end position="21"/>
    </location>
</feature>
<feature type="chain" id="PRO_5002491973" evidence="2">
    <location>
        <begin position="22"/>
        <end position="186"/>
    </location>
</feature>
<dbReference type="AlphaFoldDB" id="A0A0F5L7Y0"/>
<dbReference type="Proteomes" id="UP000033514">
    <property type="component" value="Unassembled WGS sequence"/>
</dbReference>
<dbReference type="EMBL" id="LAJG01000024">
    <property type="protein sequence ID" value="KKB77727.1"/>
    <property type="molecule type" value="Genomic_DNA"/>
</dbReference>
<evidence type="ECO:0000256" key="2">
    <source>
        <dbReference type="SAM" id="SignalP"/>
    </source>
</evidence>
<keyword evidence="4" id="KW-1185">Reference proteome</keyword>
<dbReference type="STRING" id="361041.VW35_13690"/>
<accession>A0A0F5L7Y0</accession>
<evidence type="ECO:0000313" key="4">
    <source>
        <dbReference type="Proteomes" id="UP000033514"/>
    </source>
</evidence>
<dbReference type="RefSeq" id="WP_046143651.1">
    <property type="nucleotide sequence ID" value="NZ_LAJG01000024.1"/>
</dbReference>
<evidence type="ECO:0000313" key="3">
    <source>
        <dbReference type="EMBL" id="KKB77727.1"/>
    </source>
</evidence>
<organism evidence="3 4">
    <name type="scientific">Devosia soli</name>
    <dbReference type="NCBI Taxonomy" id="361041"/>
    <lineage>
        <taxon>Bacteria</taxon>
        <taxon>Pseudomonadati</taxon>
        <taxon>Pseudomonadota</taxon>
        <taxon>Alphaproteobacteria</taxon>
        <taxon>Hyphomicrobiales</taxon>
        <taxon>Devosiaceae</taxon>
        <taxon>Devosia</taxon>
    </lineage>
</organism>
<reference evidence="3 4" key="1">
    <citation type="submission" date="2015-03" db="EMBL/GenBank/DDBJ databases">
        <authorList>
            <person name="Hassan Y.I."/>
            <person name="Lepp D."/>
            <person name="Zhou T."/>
        </authorList>
    </citation>
    <scope>NUCLEOTIDE SEQUENCE [LARGE SCALE GENOMIC DNA]</scope>
    <source>
        <strain evidence="3 4">GH2-10</strain>
    </source>
</reference>
<feature type="region of interest" description="Disordered" evidence="1">
    <location>
        <begin position="157"/>
        <end position="186"/>
    </location>
</feature>
<name>A0A0F5L7Y0_9HYPH</name>